<organism evidence="3 4">
    <name type="scientific">Mucor flavus</name>
    <dbReference type="NCBI Taxonomy" id="439312"/>
    <lineage>
        <taxon>Eukaryota</taxon>
        <taxon>Fungi</taxon>
        <taxon>Fungi incertae sedis</taxon>
        <taxon>Mucoromycota</taxon>
        <taxon>Mucoromycotina</taxon>
        <taxon>Mucoromycetes</taxon>
        <taxon>Mucorales</taxon>
        <taxon>Mucorineae</taxon>
        <taxon>Mucoraceae</taxon>
        <taxon>Mucor</taxon>
    </lineage>
</organism>
<feature type="transmembrane region" description="Helical" evidence="1">
    <location>
        <begin position="55"/>
        <end position="74"/>
    </location>
</feature>
<protein>
    <submittedName>
        <fullName evidence="3">Uncharacterized protein</fullName>
    </submittedName>
</protein>
<accession>A0ABP9YIT8</accession>
<feature type="transmembrane region" description="Helical" evidence="1">
    <location>
        <begin position="136"/>
        <end position="161"/>
    </location>
</feature>
<dbReference type="EMBL" id="BAABUK010000002">
    <property type="protein sequence ID" value="GAA5806770.1"/>
    <property type="molecule type" value="Genomic_DNA"/>
</dbReference>
<feature type="chain" id="PRO_5046733311" evidence="2">
    <location>
        <begin position="21"/>
        <end position="319"/>
    </location>
</feature>
<evidence type="ECO:0000256" key="1">
    <source>
        <dbReference type="SAM" id="Phobius"/>
    </source>
</evidence>
<dbReference type="PANTHER" id="PTHR34391">
    <property type="entry name" value="UPF0658 GOLGI APPARATUS MEMBRANE PROTEIN C1952.10C-RELATED"/>
    <property type="match status" value="1"/>
</dbReference>
<keyword evidence="1" id="KW-1133">Transmembrane helix</keyword>
<evidence type="ECO:0000313" key="3">
    <source>
        <dbReference type="EMBL" id="GAA5806770.1"/>
    </source>
</evidence>
<keyword evidence="1" id="KW-0472">Membrane</keyword>
<feature type="transmembrane region" description="Helical" evidence="1">
    <location>
        <begin position="220"/>
        <end position="238"/>
    </location>
</feature>
<name>A0ABP9YIT8_9FUNG</name>
<dbReference type="InterPro" id="IPR040410">
    <property type="entry name" value="UPF0658_Golgi"/>
</dbReference>
<keyword evidence="1" id="KW-0812">Transmembrane</keyword>
<keyword evidence="4" id="KW-1185">Reference proteome</keyword>
<feature type="transmembrane region" description="Helical" evidence="1">
    <location>
        <begin position="250"/>
        <end position="270"/>
    </location>
</feature>
<comment type="caution">
    <text evidence="3">The sequence shown here is derived from an EMBL/GenBank/DDBJ whole genome shotgun (WGS) entry which is preliminary data.</text>
</comment>
<feature type="transmembrane region" description="Helical" evidence="1">
    <location>
        <begin position="182"/>
        <end position="208"/>
    </location>
</feature>
<feature type="signal peptide" evidence="2">
    <location>
        <begin position="1"/>
        <end position="20"/>
    </location>
</feature>
<dbReference type="PANTHER" id="PTHR34391:SF2">
    <property type="entry name" value="TRP C-TERMINAL DOMAIN-CONTAINING PROTEIN"/>
    <property type="match status" value="1"/>
</dbReference>
<proteinExistence type="predicted"/>
<gene>
    <name evidence="3" type="ORF">MFLAVUS_000118</name>
</gene>
<feature type="transmembrane region" description="Helical" evidence="1">
    <location>
        <begin position="86"/>
        <end position="106"/>
    </location>
</feature>
<dbReference type="Proteomes" id="UP001473302">
    <property type="component" value="Unassembled WGS sequence"/>
</dbReference>
<evidence type="ECO:0000313" key="4">
    <source>
        <dbReference type="Proteomes" id="UP001473302"/>
    </source>
</evidence>
<reference evidence="3 4" key="1">
    <citation type="submission" date="2024-04" db="EMBL/GenBank/DDBJ databases">
        <title>genome sequences of Mucor flavus KT1a and Helicostylum pulchrum KT1b strains isolated from the surface of a dry-aged beef.</title>
        <authorList>
            <person name="Toyotome T."/>
            <person name="Hosono M."/>
            <person name="Torimaru M."/>
            <person name="Fukuda K."/>
            <person name="Mikami N."/>
        </authorList>
    </citation>
    <scope>NUCLEOTIDE SEQUENCE [LARGE SCALE GENOMIC DNA]</scope>
    <source>
        <strain evidence="3 4">KT1a</strain>
    </source>
</reference>
<evidence type="ECO:0000256" key="2">
    <source>
        <dbReference type="SAM" id="SignalP"/>
    </source>
</evidence>
<sequence>MQSKWSKIFLGLALLQLVAALAFLIPALVNVREMYYLGENLIVDYGDSNLWYKSFKISGECIMFIVFEVWKLWLAFDGVLHTNSRTIWASASFSVFSFGFSILMIIESIKWIKSDEQVTEAEALPYGLETLKYTNLYLLIVLSCIAFLIIPVTFYSAVKVVKDYGWDVYKKIGSSIKIQEMYITVQWFSLALKIDMYFEFCAYALFLIYLATDFDYEPDFYTMFAIVLIMSMLTIPSLAFSRYAISKESLAFLIAAVGTIVLAIMCLLNFNKGLKEFVRWGLFTSKTPRRKSAVYNSMNQVDTFYGLEARHADGPIDDE</sequence>
<keyword evidence="2" id="KW-0732">Signal</keyword>